<evidence type="ECO:0008006" key="3">
    <source>
        <dbReference type="Google" id="ProtNLM"/>
    </source>
</evidence>
<dbReference type="AlphaFoldDB" id="A0A926S5X1"/>
<dbReference type="SUPFAM" id="SSF52402">
    <property type="entry name" value="Adenine nucleotide alpha hydrolases-like"/>
    <property type="match status" value="1"/>
</dbReference>
<comment type="caution">
    <text evidence="1">The sequence shown here is derived from an EMBL/GenBank/DDBJ whole genome shotgun (WGS) entry which is preliminary data.</text>
</comment>
<name>A0A926S5X1_9SPHI</name>
<accession>A0A926S5X1</accession>
<proteinExistence type="predicted"/>
<protein>
    <recommendedName>
        <fullName evidence="3">Universal stress protein</fullName>
    </recommendedName>
</protein>
<dbReference type="Proteomes" id="UP000619078">
    <property type="component" value="Unassembled WGS sequence"/>
</dbReference>
<organism evidence="1 2">
    <name type="scientific">Mucilaginibacter glaciei</name>
    <dbReference type="NCBI Taxonomy" id="2772109"/>
    <lineage>
        <taxon>Bacteria</taxon>
        <taxon>Pseudomonadati</taxon>
        <taxon>Bacteroidota</taxon>
        <taxon>Sphingobacteriia</taxon>
        <taxon>Sphingobacteriales</taxon>
        <taxon>Sphingobacteriaceae</taxon>
        <taxon>Mucilaginibacter</taxon>
    </lineage>
</organism>
<reference evidence="1" key="1">
    <citation type="submission" date="2020-09" db="EMBL/GenBank/DDBJ databases">
        <title>Novel species of Mucilaginibacter isolated from a glacier on the Tibetan Plateau.</title>
        <authorList>
            <person name="Liu Q."/>
            <person name="Xin Y.-H."/>
        </authorList>
    </citation>
    <scope>NUCLEOTIDE SEQUENCE</scope>
    <source>
        <strain evidence="1">ZB1P21</strain>
    </source>
</reference>
<dbReference type="RefSeq" id="WP_191162828.1">
    <property type="nucleotide sequence ID" value="NZ_JACWMX010000003.1"/>
</dbReference>
<dbReference type="EMBL" id="JACWMX010000003">
    <property type="protein sequence ID" value="MBD1393176.1"/>
    <property type="molecule type" value="Genomic_DNA"/>
</dbReference>
<evidence type="ECO:0000313" key="1">
    <source>
        <dbReference type="EMBL" id="MBD1393176.1"/>
    </source>
</evidence>
<sequence>MKTILIPTDYQAISLNSVDAVCSQLKGEDLNLIFIHLFKLSDSVTDLLMLSNRSREYEKVNDAFYERLTRMQAQYPQIKSVRIEFFYGSTLSMFRNFLEANEVDAVAYDQNSAANPIHKSSIDPSVLVSKTGLPIISTTNKTYARVKKTEFAPAYRQQQLAEI</sequence>
<evidence type="ECO:0000313" key="2">
    <source>
        <dbReference type="Proteomes" id="UP000619078"/>
    </source>
</evidence>
<keyword evidence="2" id="KW-1185">Reference proteome</keyword>
<gene>
    <name evidence="1" type="ORF">IDJ76_08700</name>
</gene>